<dbReference type="GO" id="GO:0009306">
    <property type="term" value="P:protein secretion"/>
    <property type="evidence" value="ECO:0007669"/>
    <property type="project" value="InterPro"/>
</dbReference>
<accession>A0A3B1DVA8</accession>
<dbReference type="EMBL" id="UOGH01000263">
    <property type="protein sequence ID" value="VAX32617.1"/>
    <property type="molecule type" value="Genomic_DNA"/>
</dbReference>
<name>A0A3B1DVA8_9ZZZZ</name>
<dbReference type="Gene3D" id="3.40.1690.10">
    <property type="entry name" value="secretion proteins EscU"/>
    <property type="match status" value="1"/>
</dbReference>
<dbReference type="PANTHER" id="PTHR30531">
    <property type="entry name" value="FLAGELLAR BIOSYNTHETIC PROTEIN FLHB"/>
    <property type="match status" value="1"/>
</dbReference>
<dbReference type="AlphaFoldDB" id="A0A3B1DVA8"/>
<dbReference type="PANTHER" id="PTHR30531:SF12">
    <property type="entry name" value="FLAGELLAR BIOSYNTHETIC PROTEIN FLHB"/>
    <property type="match status" value="1"/>
</dbReference>
<evidence type="ECO:0000313" key="1">
    <source>
        <dbReference type="EMBL" id="VAX32617.1"/>
    </source>
</evidence>
<dbReference type="GO" id="GO:0005886">
    <property type="term" value="C:plasma membrane"/>
    <property type="evidence" value="ECO:0007669"/>
    <property type="project" value="TreeGrafter"/>
</dbReference>
<protein>
    <submittedName>
        <fullName evidence="1">Uncharacterized homolog of the cytoplasmic domain of flagellar protein FhlB</fullName>
    </submittedName>
</protein>
<sequence length="88" mass="9884">MKEEGKKAAALKYRQGVDAAPKVVARGRGWLAGRIIDLAREHGVPIHEDKALVEILSTLDMYEETPPELYRAVAEVLTFIYKMNGRCK</sequence>
<keyword evidence="1" id="KW-0282">Flagellum</keyword>
<dbReference type="InterPro" id="IPR006135">
    <property type="entry name" value="T3SS_substrate_exporter"/>
</dbReference>
<gene>
    <name evidence="1" type="ORF">MNBD_NITROSPIRAE02-570</name>
</gene>
<dbReference type="InterPro" id="IPR029025">
    <property type="entry name" value="T3SS_substrate_exporter_C"/>
</dbReference>
<reference evidence="1" key="1">
    <citation type="submission" date="2018-06" db="EMBL/GenBank/DDBJ databases">
        <authorList>
            <person name="Zhirakovskaya E."/>
        </authorList>
    </citation>
    <scope>NUCLEOTIDE SEQUENCE</scope>
</reference>
<keyword evidence="1" id="KW-0969">Cilium</keyword>
<dbReference type="SUPFAM" id="SSF160544">
    <property type="entry name" value="EscU C-terminal domain-like"/>
    <property type="match status" value="1"/>
</dbReference>
<dbReference type="Pfam" id="PF01312">
    <property type="entry name" value="Bac_export_2"/>
    <property type="match status" value="1"/>
</dbReference>
<proteinExistence type="predicted"/>
<organism evidence="1">
    <name type="scientific">hydrothermal vent metagenome</name>
    <dbReference type="NCBI Taxonomy" id="652676"/>
    <lineage>
        <taxon>unclassified sequences</taxon>
        <taxon>metagenomes</taxon>
        <taxon>ecological metagenomes</taxon>
    </lineage>
</organism>
<keyword evidence="1" id="KW-0966">Cell projection</keyword>